<dbReference type="AlphaFoldDB" id="A0A126R0W0"/>
<dbReference type="Proteomes" id="UP000183442">
    <property type="component" value="Unassembled WGS sequence"/>
</dbReference>
<evidence type="ECO:0000313" key="3">
    <source>
        <dbReference type="Proteomes" id="UP000066376"/>
    </source>
</evidence>
<dbReference type="OrthoDB" id="77647at2157"/>
<evidence type="ECO:0000313" key="4">
    <source>
        <dbReference type="Proteomes" id="UP000183442"/>
    </source>
</evidence>
<gene>
    <name evidence="2" type="ORF">SAMN02910297_01726</name>
    <name evidence="1" type="ORF">YLM1_1160</name>
</gene>
<dbReference type="Proteomes" id="UP000066376">
    <property type="component" value="Chromosome"/>
</dbReference>
<proteinExistence type="predicted"/>
<sequence length="98" mass="11684">MKLSKWIKLNNIPNNRILKILEDYEKIEPISFNNPEDVKAEVEGHGLRWVANKYGVSEKELKEYGWRFKKRDVNGKRRKETPIIKTDEQKPLVDIFDD</sequence>
<reference evidence="4" key="4">
    <citation type="submission" date="2016-10" db="EMBL/GenBank/DDBJ databases">
        <authorList>
            <person name="Varghese N."/>
        </authorList>
    </citation>
    <scope>NUCLEOTIDE SEQUENCE [LARGE SCALE GENOMIC DNA]</scope>
    <source>
        <strain evidence="4">DSM 16632</strain>
    </source>
</reference>
<accession>A0A126R0W0</accession>
<dbReference type="GeneID" id="28489466"/>
<keyword evidence="3" id="KW-1185">Reference proteome</keyword>
<dbReference type="KEGG" id="mol:YLM1_1160"/>
<organism evidence="1 3">
    <name type="scientific">Methanobrevibacter olleyae</name>
    <dbReference type="NCBI Taxonomy" id="294671"/>
    <lineage>
        <taxon>Archaea</taxon>
        <taxon>Methanobacteriati</taxon>
        <taxon>Methanobacteriota</taxon>
        <taxon>Methanomada group</taxon>
        <taxon>Methanobacteria</taxon>
        <taxon>Methanobacteriales</taxon>
        <taxon>Methanobacteriaceae</taxon>
        <taxon>Methanobrevibacter</taxon>
    </lineage>
</organism>
<name>A0A126R0W0_METOL</name>
<dbReference type="EMBL" id="FOTL01000037">
    <property type="protein sequence ID" value="SFL77546.1"/>
    <property type="molecule type" value="Genomic_DNA"/>
</dbReference>
<reference evidence="1 3" key="1">
    <citation type="journal article" date="2016" name="Genome Announc.">
        <title>Draft Genome Sequence of the Rumen Methanogen Methanobrevibacter olleyae YLM1.</title>
        <authorList>
            <person name="Kelly W.J."/>
            <person name="Li D."/>
            <person name="Lambie S.C."/>
            <person name="Cox F."/>
            <person name="Attwood G.T."/>
            <person name="Altermann E."/>
            <person name="Leahy S.C."/>
        </authorList>
    </citation>
    <scope>NUCLEOTIDE SEQUENCE [LARGE SCALE GENOMIC DNA]</scope>
    <source>
        <strain evidence="1 3">YLM1</strain>
    </source>
</reference>
<protein>
    <submittedName>
        <fullName evidence="1">Uncharacterized protein</fullName>
    </submittedName>
</protein>
<evidence type="ECO:0000313" key="1">
    <source>
        <dbReference type="EMBL" id="AMK15717.1"/>
    </source>
</evidence>
<dbReference type="RefSeq" id="WP_067147192.1">
    <property type="nucleotide sequence ID" value="NZ_CP014265.1"/>
</dbReference>
<reference evidence="3" key="2">
    <citation type="submission" date="2016-02" db="EMBL/GenBank/DDBJ databases">
        <title>The draft genome sequence of the rumen methanogen Methanobrevibacter olleyae YLM1.</title>
        <authorList>
            <consortium name="New Zealand Agricultural Greenhouse Gas Research Centre/Pastoral Greenhouse Gas Research Consortium"/>
            <person name="Kelly W.J."/>
            <person name="Li D."/>
            <person name="Lambie S.C."/>
            <person name="Attwood G.T."/>
            <person name="Altermann E."/>
            <person name="Leahy S.C."/>
        </authorList>
    </citation>
    <scope>NUCLEOTIDE SEQUENCE [LARGE SCALE GENOMIC DNA]</scope>
    <source>
        <strain evidence="3">YLM1</strain>
    </source>
</reference>
<reference evidence="2" key="3">
    <citation type="submission" date="2016-10" db="EMBL/GenBank/DDBJ databases">
        <authorList>
            <person name="de Groot N.N."/>
        </authorList>
    </citation>
    <scope>NUCLEOTIDE SEQUENCE [LARGE SCALE GENOMIC DNA]</scope>
    <source>
        <strain evidence="2">DSM 16632</strain>
    </source>
</reference>
<evidence type="ECO:0000313" key="2">
    <source>
        <dbReference type="EMBL" id="SFL77546.1"/>
    </source>
</evidence>
<dbReference type="PATRIC" id="fig|294671.3.peg.1210"/>
<dbReference type="EMBL" id="CP014265">
    <property type="protein sequence ID" value="AMK15717.1"/>
    <property type="molecule type" value="Genomic_DNA"/>
</dbReference>